<keyword evidence="2" id="KW-1185">Reference proteome</keyword>
<evidence type="ECO:0000313" key="2">
    <source>
        <dbReference type="Proteomes" id="UP001375382"/>
    </source>
</evidence>
<sequence length="73" mass="8577">MPQYKFNAVLSTEQCLGYYRGEIKYVLVTTDEGLRIQLHFRHLQPFVDALGLRGRFRLSVTEQGSFQRLEKIN</sequence>
<organism evidence="1 2">
    <name type="scientific">Rheinheimera muenzenbergensis</name>
    <dbReference type="NCBI Taxonomy" id="1193628"/>
    <lineage>
        <taxon>Bacteria</taxon>
        <taxon>Pseudomonadati</taxon>
        <taxon>Pseudomonadota</taxon>
        <taxon>Gammaproteobacteria</taxon>
        <taxon>Chromatiales</taxon>
        <taxon>Chromatiaceae</taxon>
        <taxon>Rheinheimera</taxon>
    </lineage>
</organism>
<protein>
    <submittedName>
        <fullName evidence="1">DUF2835 domain-containing protein</fullName>
    </submittedName>
</protein>
<dbReference type="RefSeq" id="WP_335737557.1">
    <property type="nucleotide sequence ID" value="NZ_JALAAR010000020.1"/>
</dbReference>
<dbReference type="InterPro" id="IPR021363">
    <property type="entry name" value="DUF2835"/>
</dbReference>
<name>A0ABU8CC07_9GAMM</name>
<dbReference type="EMBL" id="JALAAR010000020">
    <property type="protein sequence ID" value="MEH8019160.1"/>
    <property type="molecule type" value="Genomic_DNA"/>
</dbReference>
<accession>A0ABU8CC07</accession>
<proteinExistence type="predicted"/>
<gene>
    <name evidence="1" type="ORF">MN202_18130</name>
</gene>
<dbReference type="Proteomes" id="UP001375382">
    <property type="component" value="Unassembled WGS sequence"/>
</dbReference>
<dbReference type="Pfam" id="PF11197">
    <property type="entry name" value="DUF2835"/>
    <property type="match status" value="1"/>
</dbReference>
<evidence type="ECO:0000313" key="1">
    <source>
        <dbReference type="EMBL" id="MEH8019160.1"/>
    </source>
</evidence>
<comment type="caution">
    <text evidence="1">The sequence shown here is derived from an EMBL/GenBank/DDBJ whole genome shotgun (WGS) entry which is preliminary data.</text>
</comment>
<reference evidence="1 2" key="1">
    <citation type="journal article" date="2023" name="Ecotoxicol. Environ. Saf.">
        <title>Mercury remediation potential of mercury-resistant strain Rheinheimera metallidurans sp. nov. isolated from a municipal waste dumping site.</title>
        <authorList>
            <person name="Yadav V."/>
            <person name="Manjhi A."/>
            <person name="Vadakedath N."/>
        </authorList>
    </citation>
    <scope>NUCLEOTIDE SEQUENCE [LARGE SCALE GENOMIC DNA]</scope>
    <source>
        <strain evidence="1 2">E-49</strain>
    </source>
</reference>